<name>A0A0E9P7J1_ANGAN</name>
<proteinExistence type="predicted"/>
<dbReference type="AlphaFoldDB" id="A0A0E9P7J1"/>
<reference evidence="2" key="2">
    <citation type="journal article" date="2015" name="Fish Shellfish Immunol.">
        <title>Early steps in the European eel (Anguilla anguilla)-Vibrio vulnificus interaction in the gills: Role of the RtxA13 toxin.</title>
        <authorList>
            <person name="Callol A."/>
            <person name="Pajuelo D."/>
            <person name="Ebbesson L."/>
            <person name="Teles M."/>
            <person name="MacKenzie S."/>
            <person name="Amaro C."/>
        </authorList>
    </citation>
    <scope>NUCLEOTIDE SEQUENCE</scope>
</reference>
<reference evidence="2" key="1">
    <citation type="submission" date="2014-11" db="EMBL/GenBank/DDBJ databases">
        <authorList>
            <person name="Amaro Gonzalez C."/>
        </authorList>
    </citation>
    <scope>NUCLEOTIDE SEQUENCE</scope>
</reference>
<keyword evidence="1" id="KW-1133">Transmembrane helix</keyword>
<dbReference type="EMBL" id="GBXM01108557">
    <property type="protein sequence ID" value="JAH00020.1"/>
    <property type="molecule type" value="Transcribed_RNA"/>
</dbReference>
<protein>
    <submittedName>
        <fullName evidence="2">Uncharacterized protein</fullName>
    </submittedName>
</protein>
<keyword evidence="1" id="KW-0812">Transmembrane</keyword>
<keyword evidence="1" id="KW-0472">Membrane</keyword>
<organism evidence="2">
    <name type="scientific">Anguilla anguilla</name>
    <name type="common">European freshwater eel</name>
    <name type="synonym">Muraena anguilla</name>
    <dbReference type="NCBI Taxonomy" id="7936"/>
    <lineage>
        <taxon>Eukaryota</taxon>
        <taxon>Metazoa</taxon>
        <taxon>Chordata</taxon>
        <taxon>Craniata</taxon>
        <taxon>Vertebrata</taxon>
        <taxon>Euteleostomi</taxon>
        <taxon>Actinopterygii</taxon>
        <taxon>Neopterygii</taxon>
        <taxon>Teleostei</taxon>
        <taxon>Anguilliformes</taxon>
        <taxon>Anguillidae</taxon>
        <taxon>Anguilla</taxon>
    </lineage>
</organism>
<sequence>MSAAQTRLIYTDRHSLCNKFLWLPYFPSIFSPIFLPYFIYS</sequence>
<evidence type="ECO:0000313" key="2">
    <source>
        <dbReference type="EMBL" id="JAH00020.1"/>
    </source>
</evidence>
<evidence type="ECO:0000256" key="1">
    <source>
        <dbReference type="SAM" id="Phobius"/>
    </source>
</evidence>
<accession>A0A0E9P7J1</accession>
<feature type="transmembrane region" description="Helical" evidence="1">
    <location>
        <begin position="20"/>
        <end position="40"/>
    </location>
</feature>